<accession>A0AAV4VYK6</accession>
<gene>
    <name evidence="2" type="ORF">CEXT_469621</name>
</gene>
<organism evidence="2 3">
    <name type="scientific">Caerostris extrusa</name>
    <name type="common">Bark spider</name>
    <name type="synonym">Caerostris bankana</name>
    <dbReference type="NCBI Taxonomy" id="172846"/>
    <lineage>
        <taxon>Eukaryota</taxon>
        <taxon>Metazoa</taxon>
        <taxon>Ecdysozoa</taxon>
        <taxon>Arthropoda</taxon>
        <taxon>Chelicerata</taxon>
        <taxon>Arachnida</taxon>
        <taxon>Araneae</taxon>
        <taxon>Araneomorphae</taxon>
        <taxon>Entelegynae</taxon>
        <taxon>Araneoidea</taxon>
        <taxon>Araneidae</taxon>
        <taxon>Caerostris</taxon>
    </lineage>
</organism>
<dbReference type="Proteomes" id="UP001054945">
    <property type="component" value="Unassembled WGS sequence"/>
</dbReference>
<evidence type="ECO:0000256" key="1">
    <source>
        <dbReference type="SAM" id="MobiDB-lite"/>
    </source>
</evidence>
<proteinExistence type="predicted"/>
<dbReference type="EMBL" id="BPLR01015353">
    <property type="protein sequence ID" value="GIY75517.1"/>
    <property type="molecule type" value="Genomic_DNA"/>
</dbReference>
<reference evidence="2 3" key="1">
    <citation type="submission" date="2021-06" db="EMBL/GenBank/DDBJ databases">
        <title>Caerostris extrusa draft genome.</title>
        <authorList>
            <person name="Kono N."/>
            <person name="Arakawa K."/>
        </authorList>
    </citation>
    <scope>NUCLEOTIDE SEQUENCE [LARGE SCALE GENOMIC DNA]</scope>
</reference>
<evidence type="ECO:0000313" key="2">
    <source>
        <dbReference type="EMBL" id="GIY75517.1"/>
    </source>
</evidence>
<evidence type="ECO:0000313" key="3">
    <source>
        <dbReference type="Proteomes" id="UP001054945"/>
    </source>
</evidence>
<dbReference type="AlphaFoldDB" id="A0AAV4VYK6"/>
<protein>
    <submittedName>
        <fullName evidence="2">Uncharacterized protein</fullName>
    </submittedName>
</protein>
<keyword evidence="3" id="KW-1185">Reference proteome</keyword>
<name>A0AAV4VYK6_CAEEX</name>
<comment type="caution">
    <text evidence="2">The sequence shown here is derived from an EMBL/GenBank/DDBJ whole genome shotgun (WGS) entry which is preliminary data.</text>
</comment>
<sequence length="105" mass="12231">MFRVIENQSTHPSVNHVIPTVVEEAMGDQIEDTNRGNLEGNRFVPYPQSFDESRRGPYQGQDNYYDDYYAPREPEYGYRQRGGYNYPQGRYGNYGGYAYGRGYFG</sequence>
<feature type="region of interest" description="Disordered" evidence="1">
    <location>
        <begin position="32"/>
        <end position="70"/>
    </location>
</feature>